<evidence type="ECO:0008006" key="2">
    <source>
        <dbReference type="Google" id="ProtNLM"/>
    </source>
</evidence>
<dbReference type="InterPro" id="IPR008323">
    <property type="entry name" value="UCP033563"/>
</dbReference>
<proteinExistence type="predicted"/>
<evidence type="ECO:0000313" key="1">
    <source>
        <dbReference type="EMBL" id="XAY06552.1"/>
    </source>
</evidence>
<dbReference type="AlphaFoldDB" id="A0AAU7AY41"/>
<dbReference type="PIRSF" id="PIRSF033563">
    <property type="entry name" value="UCP033563"/>
    <property type="match status" value="1"/>
</dbReference>
<gene>
    <name evidence="1" type="ORF">DSM112329_03426</name>
</gene>
<dbReference type="Pfam" id="PF06245">
    <property type="entry name" value="DUF1015"/>
    <property type="match status" value="1"/>
</dbReference>
<sequence>MADLQPLRAVRYAEDQIPSFAAVIAPPYDVSDPVLRALLLRRTPLNIIAADLAADPDLPLDARYAHSPELLQRWFRDGVLVRDPQPALWALEQRFMGPDGRILSRRGLFGRVGVTDYGPGLIRPHERTHPAAVEDRLQLTRDTRSNLSPVFALYDDPDAAVTGLFAWIFAAAPHASAIDDGGTEHRLWRLDDPGTIAALQTALRGRELVIADGHHRYEAARRYARGGGVAAGRAHTLMLLVAQQDAGLIVQPTHRLVRGLAGDAGRHRRDALEAVLAKHFDVAEIGHAQLRPTDEPGPFTCGWLDGSSGRAYRCTLRTQATADAAMPGVPDAYRRLDTAVLQALFLTGALGLTQEDIDGLDGLGYARTDAEARELVLDGSFDGAFFLRPCPVSQVAAVAAEGLTMPAKTTSFTPKVPTGLLISPLS</sequence>
<dbReference type="EMBL" id="CP114014">
    <property type="protein sequence ID" value="XAY06552.1"/>
    <property type="molecule type" value="Genomic_DNA"/>
</dbReference>
<organism evidence="1">
    <name type="scientific">Paraconexibacter sp. AEG42_29</name>
    <dbReference type="NCBI Taxonomy" id="2997339"/>
    <lineage>
        <taxon>Bacteria</taxon>
        <taxon>Bacillati</taxon>
        <taxon>Actinomycetota</taxon>
        <taxon>Thermoleophilia</taxon>
        <taxon>Solirubrobacterales</taxon>
        <taxon>Paraconexibacteraceae</taxon>
        <taxon>Paraconexibacter</taxon>
    </lineage>
</organism>
<dbReference type="PANTHER" id="PTHR36454:SF1">
    <property type="entry name" value="DUF1015 DOMAIN-CONTAINING PROTEIN"/>
    <property type="match status" value="1"/>
</dbReference>
<dbReference type="KEGG" id="parq:DSM112329_03426"/>
<dbReference type="RefSeq" id="WP_354697783.1">
    <property type="nucleotide sequence ID" value="NZ_CP114014.1"/>
</dbReference>
<protein>
    <recommendedName>
        <fullName evidence="2">DUF1015 domain-containing protein</fullName>
    </recommendedName>
</protein>
<dbReference type="PANTHER" id="PTHR36454">
    <property type="entry name" value="LMO2823 PROTEIN"/>
    <property type="match status" value="1"/>
</dbReference>
<name>A0AAU7AY41_9ACTN</name>
<accession>A0AAU7AY41</accession>
<reference evidence="1" key="1">
    <citation type="submission" date="2022-12" db="EMBL/GenBank/DDBJ databases">
        <title>Paraconexibacter alkalitolerans sp. nov. and Baekduia alba sp. nov., isolated from soil and emended description of the genera Paraconexibacter (Chun et al., 2020) and Baekduia (An et al., 2020).</title>
        <authorList>
            <person name="Vieira S."/>
            <person name="Huber K.J."/>
            <person name="Geppert A."/>
            <person name="Wolf J."/>
            <person name="Neumann-Schaal M."/>
            <person name="Muesken M."/>
            <person name="Overmann J."/>
        </authorList>
    </citation>
    <scope>NUCLEOTIDE SEQUENCE</scope>
    <source>
        <strain evidence="1">AEG42_29</strain>
    </source>
</reference>